<evidence type="ECO:0000313" key="2">
    <source>
        <dbReference type="EMBL" id="MBD3325595.1"/>
    </source>
</evidence>
<dbReference type="Pfam" id="PF05544">
    <property type="entry name" value="Pro_racemase"/>
    <property type="match status" value="1"/>
</dbReference>
<dbReference type="Proteomes" id="UP000649604">
    <property type="component" value="Unassembled WGS sequence"/>
</dbReference>
<dbReference type="SFLD" id="SFLDS00028">
    <property type="entry name" value="Proline_Racemase"/>
    <property type="match status" value="1"/>
</dbReference>
<dbReference type="EMBL" id="WJJP01000437">
    <property type="protein sequence ID" value="MBD3325595.1"/>
    <property type="molecule type" value="Genomic_DNA"/>
</dbReference>
<accession>A0A9D5JWW7</accession>
<dbReference type="Gene3D" id="3.10.310.10">
    <property type="entry name" value="Diaminopimelate Epimerase, Chain A, domain 1"/>
    <property type="match status" value="2"/>
</dbReference>
<dbReference type="PANTHER" id="PTHR33442:SF5">
    <property type="entry name" value="BIFUNCTIONAL TRANS-3-HYDROXY-L-PROLINE DEHYDRATASE_2-EPIMERASE"/>
    <property type="match status" value="1"/>
</dbReference>
<dbReference type="GO" id="GO:0047580">
    <property type="term" value="F:4-hydroxyproline epimerase activity"/>
    <property type="evidence" value="ECO:0007669"/>
    <property type="project" value="TreeGrafter"/>
</dbReference>
<evidence type="ECO:0008006" key="4">
    <source>
        <dbReference type="Google" id="ProtNLM"/>
    </source>
</evidence>
<dbReference type="SUPFAM" id="SSF54506">
    <property type="entry name" value="Diaminopimelate epimerase-like"/>
    <property type="match status" value="1"/>
</dbReference>
<proteinExistence type="inferred from homology"/>
<dbReference type="InterPro" id="IPR008794">
    <property type="entry name" value="Pro_racemase_fam"/>
</dbReference>
<organism evidence="2 3">
    <name type="scientific">candidate division KSB3 bacterium</name>
    <dbReference type="NCBI Taxonomy" id="2044937"/>
    <lineage>
        <taxon>Bacteria</taxon>
        <taxon>candidate division KSB3</taxon>
    </lineage>
</organism>
<name>A0A9D5JWW7_9BACT</name>
<dbReference type="PIRSF" id="PIRSF029792">
    <property type="entry name" value="Pro_racemase"/>
    <property type="match status" value="1"/>
</dbReference>
<reference evidence="2" key="1">
    <citation type="submission" date="2019-11" db="EMBL/GenBank/DDBJ databases">
        <title>Microbial mats filling the niche in hypersaline microbial mats.</title>
        <authorList>
            <person name="Wong H.L."/>
            <person name="Macleod F.I."/>
            <person name="White R.A. III"/>
            <person name="Burns B.P."/>
        </authorList>
    </citation>
    <scope>NUCLEOTIDE SEQUENCE</scope>
    <source>
        <strain evidence="2">Rbin_158</strain>
    </source>
</reference>
<dbReference type="AlphaFoldDB" id="A0A9D5JWW7"/>
<sequence>MKCSSLSPGQLAGLRDGIVTVDSHTAGEFTRLVVGGLDDIPGDSMAVKRAYFQQHHDHLRLMLTREPRGCGGVAAVVTPPVHPASKFGLIYMDAKRYPFLCGHATIGAVVTLVRTGFLEVHEGETRIPVDTPSGTMETVALVTQGKLTSVAMQMVPSFVLETDRLLEVPGFGTLKIDLVCVGGFFAMVSSEQTGIDPVMAHRRVLTELGMKIIEAANEQVEVFHPQRPEVQTVDVVEFYAAHADDAGQGTGLVVYGEAHVDRSPCGTGTAAKLTLLHHRQQIALHQPYVNSGPLGTAFEARLVRRLTIGGFEAVVAQVSGMAYVTGVHTFLLDDDDPFPQGFLL</sequence>
<evidence type="ECO:0000256" key="1">
    <source>
        <dbReference type="ARBA" id="ARBA00007529"/>
    </source>
</evidence>
<evidence type="ECO:0000313" key="3">
    <source>
        <dbReference type="Proteomes" id="UP000649604"/>
    </source>
</evidence>
<gene>
    <name evidence="2" type="ORF">GF339_13505</name>
</gene>
<comment type="similarity">
    <text evidence="1">Belongs to the proline racemase family.</text>
</comment>
<comment type="caution">
    <text evidence="2">The sequence shown here is derived from an EMBL/GenBank/DDBJ whole genome shotgun (WGS) entry which is preliminary data.</text>
</comment>
<dbReference type="PANTHER" id="PTHR33442">
    <property type="entry name" value="TRANS-3-HYDROXY-L-PROLINE DEHYDRATASE"/>
    <property type="match status" value="1"/>
</dbReference>
<protein>
    <recommendedName>
        <fullName evidence="4">Proline racemase</fullName>
    </recommendedName>
</protein>